<dbReference type="Gene3D" id="3.40.50.1820">
    <property type="entry name" value="alpha/beta hydrolase"/>
    <property type="match status" value="1"/>
</dbReference>
<dbReference type="InterPro" id="IPR029058">
    <property type="entry name" value="AB_hydrolase_fold"/>
</dbReference>
<organism evidence="2 3">
    <name type="scientific">Rhodococcus olei</name>
    <dbReference type="NCBI Taxonomy" id="2161675"/>
    <lineage>
        <taxon>Bacteria</taxon>
        <taxon>Bacillati</taxon>
        <taxon>Actinomycetota</taxon>
        <taxon>Actinomycetes</taxon>
        <taxon>Mycobacteriales</taxon>
        <taxon>Nocardiaceae</taxon>
        <taxon>Rhodococcus</taxon>
    </lineage>
</organism>
<sequence length="145" mass="14694">MSTPPAPLTGGPQLVGLPSATSPGRHGGAAAVSHPADIGPIGAFPPADGTLTRVDIGTLRLECGGDLPDVTLAVQCGGEPSAARDNIVLIEHALTGDSHVVGPADAEHPNPAGTYVVLTDSINRHDVGRGRGGVAAGHWRPRRFR</sequence>
<dbReference type="Proteomes" id="UP001501183">
    <property type="component" value="Unassembled WGS sequence"/>
</dbReference>
<dbReference type="EMBL" id="BAABFB010000030">
    <property type="protein sequence ID" value="GAA4478049.1"/>
    <property type="molecule type" value="Genomic_DNA"/>
</dbReference>
<reference evidence="3" key="1">
    <citation type="journal article" date="2019" name="Int. J. Syst. Evol. Microbiol.">
        <title>The Global Catalogue of Microorganisms (GCM) 10K type strain sequencing project: providing services to taxonomists for standard genome sequencing and annotation.</title>
        <authorList>
            <consortium name="The Broad Institute Genomics Platform"/>
            <consortium name="The Broad Institute Genome Sequencing Center for Infectious Disease"/>
            <person name="Wu L."/>
            <person name="Ma J."/>
        </authorList>
    </citation>
    <scope>NUCLEOTIDE SEQUENCE [LARGE SCALE GENOMIC DNA]</scope>
    <source>
        <strain evidence="3">JCM 32206</strain>
    </source>
</reference>
<evidence type="ECO:0000313" key="3">
    <source>
        <dbReference type="Proteomes" id="UP001501183"/>
    </source>
</evidence>
<name>A0ABP8NYQ3_9NOCA</name>
<comment type="caution">
    <text evidence="2">The sequence shown here is derived from an EMBL/GenBank/DDBJ whole genome shotgun (WGS) entry which is preliminary data.</text>
</comment>
<evidence type="ECO:0008006" key="4">
    <source>
        <dbReference type="Google" id="ProtNLM"/>
    </source>
</evidence>
<evidence type="ECO:0000256" key="1">
    <source>
        <dbReference type="SAM" id="MobiDB-lite"/>
    </source>
</evidence>
<dbReference type="SUPFAM" id="SSF53474">
    <property type="entry name" value="alpha/beta-Hydrolases"/>
    <property type="match status" value="1"/>
</dbReference>
<keyword evidence="3" id="KW-1185">Reference proteome</keyword>
<accession>A0ABP8NYQ3</accession>
<protein>
    <recommendedName>
        <fullName evidence="4">Homoserine O-acetyltransferase</fullName>
    </recommendedName>
</protein>
<evidence type="ECO:0000313" key="2">
    <source>
        <dbReference type="EMBL" id="GAA4478049.1"/>
    </source>
</evidence>
<proteinExistence type="predicted"/>
<gene>
    <name evidence="2" type="ORF">GCM10023094_21360</name>
</gene>
<feature type="region of interest" description="Disordered" evidence="1">
    <location>
        <begin position="1"/>
        <end position="34"/>
    </location>
</feature>